<dbReference type="InterPro" id="IPR032781">
    <property type="entry name" value="ABC_tran_Xtn"/>
</dbReference>
<dbReference type="InterPro" id="IPR032524">
    <property type="entry name" value="ABC_tran_C"/>
</dbReference>
<keyword evidence="1" id="KW-0547">Nucleotide-binding</keyword>
<dbReference type="Gene3D" id="3.40.50.300">
    <property type="entry name" value="P-loop containing nucleotide triphosphate hydrolases"/>
    <property type="match status" value="2"/>
</dbReference>
<dbReference type="PANTHER" id="PTHR42855">
    <property type="entry name" value="ABC TRANSPORTER ATP-BINDING SUBUNIT"/>
    <property type="match status" value="1"/>
</dbReference>
<dbReference type="Pfam" id="PF00005">
    <property type="entry name" value="ABC_tran"/>
    <property type="match status" value="2"/>
</dbReference>
<dbReference type="FunFam" id="3.40.50.300:FF:000011">
    <property type="entry name" value="Putative ABC transporter ATP-binding component"/>
    <property type="match status" value="1"/>
</dbReference>
<feature type="region of interest" description="Disordered" evidence="4">
    <location>
        <begin position="545"/>
        <end position="577"/>
    </location>
</feature>
<evidence type="ECO:0000256" key="3">
    <source>
        <dbReference type="SAM" id="Coils"/>
    </source>
</evidence>
<dbReference type="PANTHER" id="PTHR42855:SF2">
    <property type="entry name" value="DRUG RESISTANCE ABC TRANSPORTER,ATP-BINDING PROTEIN"/>
    <property type="match status" value="1"/>
</dbReference>
<dbReference type="GO" id="GO:0016887">
    <property type="term" value="F:ATP hydrolysis activity"/>
    <property type="evidence" value="ECO:0007669"/>
    <property type="project" value="InterPro"/>
</dbReference>
<dbReference type="EMBL" id="MFIX01000081">
    <property type="protein sequence ID" value="OGG05194.1"/>
    <property type="molecule type" value="Genomic_DNA"/>
</dbReference>
<feature type="domain" description="ABC transporter" evidence="5">
    <location>
        <begin position="325"/>
        <end position="539"/>
    </location>
</feature>
<dbReference type="InterPro" id="IPR051309">
    <property type="entry name" value="ABCF_ATPase"/>
</dbReference>
<keyword evidence="2" id="KW-0067">ATP-binding</keyword>
<feature type="compositionally biased region" description="Basic residues" evidence="4">
    <location>
        <begin position="290"/>
        <end position="304"/>
    </location>
</feature>
<evidence type="ECO:0000313" key="7">
    <source>
        <dbReference type="Proteomes" id="UP000179129"/>
    </source>
</evidence>
<organism evidence="6 7">
    <name type="scientific">Candidatus Glassbacteria bacterium RIFCSPLOWO2_12_FULL_58_11</name>
    <dbReference type="NCBI Taxonomy" id="1817867"/>
    <lineage>
        <taxon>Bacteria</taxon>
        <taxon>Candidatus Glassiibacteriota</taxon>
    </lineage>
</organism>
<dbReference type="AlphaFoldDB" id="A0A1F5YYN7"/>
<reference evidence="6 7" key="1">
    <citation type="journal article" date="2016" name="Nat. Commun.">
        <title>Thousands of microbial genomes shed light on interconnected biogeochemical processes in an aquifer system.</title>
        <authorList>
            <person name="Anantharaman K."/>
            <person name="Brown C.T."/>
            <person name="Hug L.A."/>
            <person name="Sharon I."/>
            <person name="Castelle C.J."/>
            <person name="Probst A.J."/>
            <person name="Thomas B.C."/>
            <person name="Singh A."/>
            <person name="Wilkins M.J."/>
            <person name="Karaoz U."/>
            <person name="Brodie E.L."/>
            <person name="Williams K.H."/>
            <person name="Hubbard S.S."/>
            <person name="Banfield J.F."/>
        </authorList>
    </citation>
    <scope>NUCLEOTIDE SEQUENCE [LARGE SCALE GENOMIC DNA]</scope>
</reference>
<dbReference type="PROSITE" id="PS00211">
    <property type="entry name" value="ABC_TRANSPORTER_1"/>
    <property type="match status" value="1"/>
</dbReference>
<name>A0A1F5YYN7_9BACT</name>
<dbReference type="PROSITE" id="PS50893">
    <property type="entry name" value="ABC_TRANSPORTER_2"/>
    <property type="match status" value="2"/>
</dbReference>
<dbReference type="GO" id="GO:0005524">
    <property type="term" value="F:ATP binding"/>
    <property type="evidence" value="ECO:0007669"/>
    <property type="project" value="UniProtKB-KW"/>
</dbReference>
<evidence type="ECO:0000259" key="5">
    <source>
        <dbReference type="PROSITE" id="PS50893"/>
    </source>
</evidence>
<accession>A0A1F5YYN7</accession>
<evidence type="ECO:0000256" key="2">
    <source>
        <dbReference type="ARBA" id="ARBA00022840"/>
    </source>
</evidence>
<keyword evidence="3" id="KW-0175">Coiled coil</keyword>
<dbReference type="Gene3D" id="1.10.287.380">
    <property type="entry name" value="Valyl-tRNA synthetase, C-terminal domain"/>
    <property type="match status" value="1"/>
</dbReference>
<evidence type="ECO:0000313" key="6">
    <source>
        <dbReference type="EMBL" id="OGG05194.1"/>
    </source>
</evidence>
<dbReference type="Pfam" id="PF16326">
    <property type="entry name" value="ABC_tran_CTD"/>
    <property type="match status" value="1"/>
</dbReference>
<evidence type="ECO:0000256" key="1">
    <source>
        <dbReference type="ARBA" id="ARBA00022741"/>
    </source>
</evidence>
<feature type="region of interest" description="Disordered" evidence="4">
    <location>
        <begin position="290"/>
        <end position="310"/>
    </location>
</feature>
<dbReference type="CDD" id="cd03221">
    <property type="entry name" value="ABCF_EF-3"/>
    <property type="match status" value="2"/>
</dbReference>
<dbReference type="SMART" id="SM00382">
    <property type="entry name" value="AAA"/>
    <property type="match status" value="2"/>
</dbReference>
<gene>
    <name evidence="6" type="ORF">A3F83_03275</name>
</gene>
<dbReference type="InterPro" id="IPR027417">
    <property type="entry name" value="P-loop_NTPase"/>
</dbReference>
<feature type="coiled-coil region" evidence="3">
    <location>
        <begin position="247"/>
        <end position="274"/>
    </location>
</feature>
<dbReference type="STRING" id="1817867.A3F83_03275"/>
<dbReference type="InterPro" id="IPR037118">
    <property type="entry name" value="Val-tRNA_synth_C_sf"/>
</dbReference>
<dbReference type="InterPro" id="IPR003439">
    <property type="entry name" value="ABC_transporter-like_ATP-bd"/>
</dbReference>
<proteinExistence type="predicted"/>
<protein>
    <recommendedName>
        <fullName evidence="5">ABC transporter domain-containing protein</fullName>
    </recommendedName>
</protein>
<dbReference type="GO" id="GO:0003677">
    <property type="term" value="F:DNA binding"/>
    <property type="evidence" value="ECO:0007669"/>
    <property type="project" value="InterPro"/>
</dbReference>
<dbReference type="InterPro" id="IPR017871">
    <property type="entry name" value="ABC_transporter-like_CS"/>
</dbReference>
<dbReference type="InterPro" id="IPR003593">
    <property type="entry name" value="AAA+_ATPase"/>
</dbReference>
<feature type="domain" description="ABC transporter" evidence="5">
    <location>
        <begin position="4"/>
        <end position="258"/>
    </location>
</feature>
<sequence>MTLVSFTDISRSFSGVHIFGPATGIIRERDRIGVVGPNGSGKTTFCRVLAGLDRPDEGQVHRDKKLRQHYMEQEPVLDSGFGVLEELMRSCTELRELESSIHAFAGRLDSGEKPEARELERYGTMLERFERLGGYSLESRAAKILTGLGLGPETFKQSVNSLSGGQRSRISLAKALIGEPDLLFLDEPTNHLDLRAIEYLENFLLETSSTVVVISHDRAFLDKLTSRIIEILDGTVTQRPGNYSAFSEWAREEAERLSREHQNYERKVEQIEEFIRRNIYGQKTRQAQSRRKMLARMKPPPKARRQTDAPSWEIEISRRSGSLVLECRSVKYAWPDREPLFENLDLTLMRGETLAIIGDNGSGKTTLLELLAGRLLPKAGEITWGKEVQTELLPQRVERPSEGSRVIDYMAARAPGLTLGQLRSLLARYLFSGEDVEKSVDVLSEGEFRRLLLAGIIHSKANLLLLDEPTNHLDIYSREALQSALLDYPGTVVLISHDRQLISALATRILEFGPAGQAAEKKDKVVEYAGDYSYYKLEKEKRAARLEQSAAGPERKPSRPAESGGAESGPAEVGLSKNELRRLKERKNYLENEIAGLEERVHRLQLELADPETYRQEGRAAGLATEIEKLQGEISAAYGEWEELIEYD</sequence>
<evidence type="ECO:0000256" key="4">
    <source>
        <dbReference type="SAM" id="MobiDB-lite"/>
    </source>
</evidence>
<dbReference type="Proteomes" id="UP000179129">
    <property type="component" value="Unassembled WGS sequence"/>
</dbReference>
<comment type="caution">
    <text evidence="6">The sequence shown here is derived from an EMBL/GenBank/DDBJ whole genome shotgun (WGS) entry which is preliminary data.</text>
</comment>
<dbReference type="SUPFAM" id="SSF52540">
    <property type="entry name" value="P-loop containing nucleoside triphosphate hydrolases"/>
    <property type="match status" value="2"/>
</dbReference>
<dbReference type="Pfam" id="PF12848">
    <property type="entry name" value="ABC_tran_Xtn"/>
    <property type="match status" value="1"/>
</dbReference>